<evidence type="ECO:0000313" key="1">
    <source>
        <dbReference type="EMBL" id="ATX70900.1"/>
    </source>
</evidence>
<gene>
    <name evidence="1" type="ORF">SCLAR_v1c05810</name>
</gene>
<accession>A0A2K8KGT6</accession>
<dbReference type="Proteomes" id="UP000231179">
    <property type="component" value="Chromosome"/>
</dbReference>
<organism evidence="1 2">
    <name type="scientific">Spiroplasma clarkii</name>
    <dbReference type="NCBI Taxonomy" id="2139"/>
    <lineage>
        <taxon>Bacteria</taxon>
        <taxon>Bacillati</taxon>
        <taxon>Mycoplasmatota</taxon>
        <taxon>Mollicutes</taxon>
        <taxon>Entomoplasmatales</taxon>
        <taxon>Spiroplasmataceae</taxon>
        <taxon>Spiroplasma</taxon>
    </lineage>
</organism>
<proteinExistence type="predicted"/>
<sequence>MYEEKRCWICEDYIHPRDAWIVFKIVWLLQRREIHEEAFAHMSCIAEDMPEHNFRMSHPLFEINLFIRTKWVGEFETTININYNQPIYIEAEDLNEIIENEEINGRLNNYKIELNLFLHFIKLDHINEWFKNILLIVLPTINRMLVLSPEKKEIEYKLKRLNKFLNFDVILSKITLPKKLSMKYSYDIYERIKDPDFQKCYTNMQKNDLEFIKDGVEKLYKIVVTEMRKSYAAISQPYLHSRKYNKYKPQRVRAFEMDELIEKPIVEKPMEEK</sequence>
<dbReference type="EMBL" id="CP024870">
    <property type="protein sequence ID" value="ATX70900.1"/>
    <property type="molecule type" value="Genomic_DNA"/>
</dbReference>
<dbReference type="AlphaFoldDB" id="A0A2K8KGT6"/>
<evidence type="ECO:0000313" key="2">
    <source>
        <dbReference type="Proteomes" id="UP000231179"/>
    </source>
</evidence>
<name>A0A2K8KGT6_9MOLU</name>
<protein>
    <submittedName>
        <fullName evidence="1">Uncharacterized protein</fullName>
    </submittedName>
</protein>
<dbReference type="RefSeq" id="WP_100254453.1">
    <property type="nucleotide sequence ID" value="NZ_CP024870.1"/>
</dbReference>
<reference evidence="1 2" key="1">
    <citation type="submission" date="2017-11" db="EMBL/GenBank/DDBJ databases">
        <title>Complete genome sequence of Spiroplasma clarkii CN-5 (DSM 19994).</title>
        <authorList>
            <person name="Tsai Y.-M."/>
            <person name="Chang A."/>
            <person name="Lo W.-S."/>
            <person name="Kuo C.-H."/>
        </authorList>
    </citation>
    <scope>NUCLEOTIDE SEQUENCE [LARGE SCALE GENOMIC DNA]</scope>
    <source>
        <strain evidence="1 2">CN-5</strain>
    </source>
</reference>
<keyword evidence="2" id="KW-1185">Reference proteome</keyword>